<evidence type="ECO:0000313" key="2">
    <source>
        <dbReference type="WBParaSite" id="JU765_v2.g2241.t1"/>
    </source>
</evidence>
<accession>A0AC34R017</accession>
<organism evidence="1 2">
    <name type="scientific">Panagrolaimus sp. JU765</name>
    <dbReference type="NCBI Taxonomy" id="591449"/>
    <lineage>
        <taxon>Eukaryota</taxon>
        <taxon>Metazoa</taxon>
        <taxon>Ecdysozoa</taxon>
        <taxon>Nematoda</taxon>
        <taxon>Chromadorea</taxon>
        <taxon>Rhabditida</taxon>
        <taxon>Tylenchina</taxon>
        <taxon>Panagrolaimomorpha</taxon>
        <taxon>Panagrolaimoidea</taxon>
        <taxon>Panagrolaimidae</taxon>
        <taxon>Panagrolaimus</taxon>
    </lineage>
</organism>
<dbReference type="WBParaSite" id="JU765_v2.g2241.t1">
    <property type="protein sequence ID" value="JU765_v2.g2241.t1"/>
    <property type="gene ID" value="JU765_v2.g2241"/>
</dbReference>
<evidence type="ECO:0000313" key="1">
    <source>
        <dbReference type="Proteomes" id="UP000887576"/>
    </source>
</evidence>
<dbReference type="Proteomes" id="UP000887576">
    <property type="component" value="Unplaced"/>
</dbReference>
<sequence>MVDTPHTSFRASLVPGSVRWEYNFPLMPPKEVQEQQLSRRTSFRMPVRAPERQIQDLTAYSARYVGKQGEGKLDLFPENYKSSRFVDDKDKQNASDVTLTMPKSTAKNHPSTPAVPRRPLASKKF</sequence>
<proteinExistence type="predicted"/>
<reference evidence="2" key="1">
    <citation type="submission" date="2022-11" db="UniProtKB">
        <authorList>
            <consortium name="WormBaseParasite"/>
        </authorList>
    </citation>
    <scope>IDENTIFICATION</scope>
</reference>
<protein>
    <submittedName>
        <fullName evidence="2">Uncharacterized protein</fullName>
    </submittedName>
</protein>
<name>A0AC34R017_9BILA</name>